<accession>A0A7Y8EEX5</accession>
<dbReference type="Gene3D" id="3.80.10.10">
    <property type="entry name" value="Ribonuclease Inhibitor"/>
    <property type="match status" value="2"/>
</dbReference>
<comment type="caution">
    <text evidence="5">The sequence shown here is derived from an EMBL/GenBank/DDBJ whole genome shotgun (WGS) entry which is preliminary data.</text>
</comment>
<dbReference type="EMBL" id="JACARG010000016">
    <property type="protein sequence ID" value="NWE13438.1"/>
    <property type="molecule type" value="Genomic_DNA"/>
</dbReference>
<evidence type="ECO:0000313" key="5">
    <source>
        <dbReference type="EMBL" id="NWE13438.1"/>
    </source>
</evidence>
<dbReference type="SMART" id="SM00369">
    <property type="entry name" value="LRR_TYP"/>
    <property type="match status" value="4"/>
</dbReference>
<evidence type="ECO:0000256" key="2">
    <source>
        <dbReference type="ARBA" id="ARBA00022737"/>
    </source>
</evidence>
<dbReference type="RefSeq" id="WP_177077402.1">
    <property type="nucleotide sequence ID" value="NZ_JACARG010000016.1"/>
</dbReference>
<reference evidence="5 6" key="1">
    <citation type="submission" date="2020-04" db="EMBL/GenBank/DDBJ databases">
        <title>Molecular characterization of pseudomonads from Agaricus bisporus reveal novel blotch 2 pathogens in Western Europe.</title>
        <authorList>
            <person name="Taparia T."/>
            <person name="Krijger M."/>
            <person name="Haynes E."/>
            <person name="Elpinstone J.G."/>
            <person name="Noble R."/>
            <person name="Van Der Wolf J."/>
        </authorList>
    </citation>
    <scope>NUCLEOTIDE SEQUENCE [LARGE SCALE GENOMIC DNA]</scope>
    <source>
        <strain evidence="5 6">IPO3782</strain>
    </source>
</reference>
<gene>
    <name evidence="5" type="ORF">HX822_10885</name>
</gene>
<feature type="domain" description="Dermonecrotic toxin N-terminal" evidence="4">
    <location>
        <begin position="73"/>
        <end position="334"/>
    </location>
</feature>
<evidence type="ECO:0000256" key="3">
    <source>
        <dbReference type="SAM" id="Coils"/>
    </source>
</evidence>
<feature type="coiled-coil region" evidence="3">
    <location>
        <begin position="1374"/>
        <end position="1401"/>
    </location>
</feature>
<organism evidence="5 6">
    <name type="scientific">Pseudomonas yamanorum</name>
    <dbReference type="NCBI Taxonomy" id="515393"/>
    <lineage>
        <taxon>Bacteria</taxon>
        <taxon>Pseudomonadati</taxon>
        <taxon>Pseudomonadota</taxon>
        <taxon>Gammaproteobacteria</taxon>
        <taxon>Pseudomonadales</taxon>
        <taxon>Pseudomonadaceae</taxon>
        <taxon>Pseudomonas</taxon>
    </lineage>
</organism>
<keyword evidence="2" id="KW-0677">Repeat</keyword>
<dbReference type="Pfam" id="PF20178">
    <property type="entry name" value="ToxA_N"/>
    <property type="match status" value="1"/>
</dbReference>
<dbReference type="InterPro" id="IPR003591">
    <property type="entry name" value="Leu-rich_rpt_typical-subtyp"/>
</dbReference>
<dbReference type="Proteomes" id="UP000531950">
    <property type="component" value="Unassembled WGS sequence"/>
</dbReference>
<dbReference type="InterPro" id="IPR046673">
    <property type="entry name" value="ToxA_N"/>
</dbReference>
<dbReference type="InterPro" id="IPR052595">
    <property type="entry name" value="LRRC69/RLP"/>
</dbReference>
<dbReference type="PANTHER" id="PTHR48057">
    <property type="entry name" value="LEUCINE-RICH REPEAT SERINE/THREONINE-PROTEIN KINASE 1"/>
    <property type="match status" value="1"/>
</dbReference>
<evidence type="ECO:0000259" key="4">
    <source>
        <dbReference type="Pfam" id="PF20178"/>
    </source>
</evidence>
<proteinExistence type="predicted"/>
<evidence type="ECO:0000313" key="6">
    <source>
        <dbReference type="Proteomes" id="UP000531950"/>
    </source>
</evidence>
<evidence type="ECO:0000256" key="1">
    <source>
        <dbReference type="ARBA" id="ARBA00022614"/>
    </source>
</evidence>
<name>A0A7Y8EEX5_9PSED</name>
<keyword evidence="3" id="KW-0175">Coiled coil</keyword>
<sequence length="1651" mass="185762">MSDRTSSPHYQQLIKAVPPWLGNASPDRRRQLKGTAPTIPAWYGRASDTDHRTLKALIGHAWDAQNPVDQALANVLNINDFARPMLQKALKDQFALEPDVEKTLIRLYIPASIPWFPIRSGAARTWTVSLLEAALHNFEPDETQANAHESASSYVQETATAGQLEILDTLEQRMSIQAFIKLCRTLDIGGHYQTYLAQQLLEPVTSAVLQLKVDAARKAMLKAALHMAVLKQDLGSPSQRLIEGIVDGLQGMRLDGKLWQAHDLTMMSARLTGIVLFAPDLERYLQAVPVVAYIPDDPESPIKQYASSAAFMLDLTQKLRGRPYQQFFSRFVAHEDRAYFFADLHQRLSRVTWHQHVATDPMPTWRETPVSKPNLQFAVKKISGDVLTHLYQQTLNKIINDAAVTAVSTASANRKARWQRWDALQKVATTLLEIAAFVAAPFFPPLGALMIGYTLYQVLDETFESIIDWAEGLTNEALSHFMTLLETLVQLGMFAVGAPIAENVLRKALPQELWDFIDGLKPVQLPDGQQRLWHPDLKPYARKTPLPDASIADEQGVHQHLDQAAVPIDNTPYSLNRLPGKDAFSITHPSRPNAYQPKVWHNGNGAWYSELDQPLYWDNSTLLRRLGHPAEPFSTAELEHIQHVSGINESTLRAMHVQHQPPPPALADTLKRFKIERDINTFIRQMSSDDPAQYRQASTMTQLQLLCTPEAWPQTRTLRVVDSQGKTLWHYAPTPRAPQVVINQGQLKNGDLLNTILLALNENEIKTLLGEEFGQPPRALEVRARTLRQQLAKAAQTQKNSVFESHYCAVNRPAIAQAQHLMDNAPGLPATMADILASQATPAERLELNTGRVPKRLQDLARWARQETRLNRAYEGLYLHTPDNPDSHTLALHSLPRLPGWSGKVRLEVREHTFEGPLSDHISGAPDTPRKVLVHEEGHYQAYDSEGQHLHGSTDFYNAVLQALPDSERNSLNLHIRQGTQLREGIAKVVLPRDRLLPLLEKRPVRPPAAKTIQRLLGGNNGYPSPAHPTPIPGTPRSLEQRAQELYPSHSAEQIRERIRELNRQPGGARSGLLQLEAEYGQLSQDLSTWVAETPRSHPQTQAPLPLAVHTYEQQKRGAFADEIQRCWRRETDRSELEEDAGNDYSLIYEEPILGQLPTLTARFDHVASLGLAGDEGSMGVHGFIRHFPQVRQLELRNFPLGTLPDGLADLPRLTDLTLDGCSIRLTPQSQTLLASMSRLVSLDLYSNPLGITPDVSAMAHLKHLDLSSTGIDQLPAGLLTRPLLESAILSNNRITELPDTFFDLPEEVSAGFDLGENPFPEATIERVKVHFQQTGERWEVSAPQVDIERLKLLYPTFSTNDCNLYYFGMPGDLRLARVELTRLEAEYDKLTADLEEWRIDVPTQHPTLEFELSEDRRAREQVKRYRLKERLEACWRRETGIDTSNNSPHITHELMFEDTLLGDLPTLSANFDHVSLLALVGESATSDISRFLEAFPKLRSLSIQNYRLRQIPRQVFQMPELQELILPQCEIQLTPMGAEELGNLNLLTYLDLSDNLLGTTPRVGNMQHLTVLDLQSTGIREIPPGLLSLRRLSDADLRDNAIRNIGSELLEVPSKIFIALQLDGNPLSNHARRVISRYRQRARITARPES</sequence>
<protein>
    <submittedName>
        <fullName evidence="5">Leucine-rich repeat domain-containing protein</fullName>
    </submittedName>
</protein>
<dbReference type="SUPFAM" id="SSF52058">
    <property type="entry name" value="L domain-like"/>
    <property type="match status" value="1"/>
</dbReference>
<keyword evidence="1" id="KW-0433">Leucine-rich repeat</keyword>
<dbReference type="InterPro" id="IPR032675">
    <property type="entry name" value="LRR_dom_sf"/>
</dbReference>